<sequence length="400" mass="45136">MLVPTDTRTAGELSPEDLEEFKRLCGQNLDPSLVPTAHQIEQNIPIYLAEDVGPLALSSKADRQRLMDEFYRCLLHGPGVFAIKGLMARAVAERADEVAQKVTPDEFRSQPQRRLFGFGEKHVCEDPENYAEYYSNPLIALVSEAWLGPAYQVTTSYNSIKRGAPEQAIHRDYHGLKPDYPLTTQVISQMLTLQCAIAHTPQPLEKGPTRFMPFSNHFAKGYIAVKSAEYYEWVSPRMSQMPLEVGDAVFFNPATFHQPGVNPADEHRSMNLFQINSCMSRAMESKNTLKMTKALWPVLQKWAAYCPGFAVLVKSSDRLNGSVSNHNGHGGSCRHPLEIEALIAATSEGYNFPRSFWKQTWEGKDASQTEADIVRRALVEGWDQDRLFLALDEHHELRRP</sequence>
<accession>A0A427YN73</accession>
<dbReference type="AlphaFoldDB" id="A0A427YN73"/>
<dbReference type="OrthoDB" id="187894at2759"/>
<evidence type="ECO:0000313" key="1">
    <source>
        <dbReference type="EMBL" id="RSH92525.1"/>
    </source>
</evidence>
<dbReference type="Gene3D" id="2.60.120.620">
    <property type="entry name" value="q2cbj1_9rhob like domain"/>
    <property type="match status" value="1"/>
</dbReference>
<dbReference type="EMBL" id="RSCD01000006">
    <property type="protein sequence ID" value="RSH92525.1"/>
    <property type="molecule type" value="Genomic_DNA"/>
</dbReference>
<organism evidence="1 2">
    <name type="scientific">Saitozyma podzolica</name>
    <dbReference type="NCBI Taxonomy" id="1890683"/>
    <lineage>
        <taxon>Eukaryota</taxon>
        <taxon>Fungi</taxon>
        <taxon>Dikarya</taxon>
        <taxon>Basidiomycota</taxon>
        <taxon>Agaricomycotina</taxon>
        <taxon>Tremellomycetes</taxon>
        <taxon>Tremellales</taxon>
        <taxon>Trimorphomycetaceae</taxon>
        <taxon>Saitozyma</taxon>
    </lineage>
</organism>
<comment type="caution">
    <text evidence="1">The sequence shown here is derived from an EMBL/GenBank/DDBJ whole genome shotgun (WGS) entry which is preliminary data.</text>
</comment>
<protein>
    <recommendedName>
        <fullName evidence="3">Phytanoyl-CoA dioxygenase</fullName>
    </recommendedName>
</protein>
<gene>
    <name evidence="1" type="ORF">EHS25_008941</name>
</gene>
<dbReference type="SUPFAM" id="SSF51197">
    <property type="entry name" value="Clavaminate synthase-like"/>
    <property type="match status" value="1"/>
</dbReference>
<reference evidence="1 2" key="1">
    <citation type="submission" date="2018-11" db="EMBL/GenBank/DDBJ databases">
        <title>Genome sequence of Saitozyma podzolica DSM 27192.</title>
        <authorList>
            <person name="Aliyu H."/>
            <person name="Gorte O."/>
            <person name="Ochsenreither K."/>
        </authorList>
    </citation>
    <scope>NUCLEOTIDE SEQUENCE [LARGE SCALE GENOMIC DNA]</scope>
    <source>
        <strain evidence="1 2">DSM 27192</strain>
    </source>
</reference>
<proteinExistence type="predicted"/>
<name>A0A427YN73_9TREE</name>
<evidence type="ECO:0008006" key="3">
    <source>
        <dbReference type="Google" id="ProtNLM"/>
    </source>
</evidence>
<dbReference type="InterPro" id="IPR008775">
    <property type="entry name" value="Phytyl_CoA_dOase-like"/>
</dbReference>
<dbReference type="Pfam" id="PF05721">
    <property type="entry name" value="PhyH"/>
    <property type="match status" value="1"/>
</dbReference>
<keyword evidence="2" id="KW-1185">Reference proteome</keyword>
<dbReference type="STRING" id="1890683.A0A427YN73"/>
<evidence type="ECO:0000313" key="2">
    <source>
        <dbReference type="Proteomes" id="UP000279259"/>
    </source>
</evidence>
<dbReference type="Proteomes" id="UP000279259">
    <property type="component" value="Unassembled WGS sequence"/>
</dbReference>